<evidence type="ECO:0000259" key="4">
    <source>
        <dbReference type="Pfam" id="PF24883"/>
    </source>
</evidence>
<keyword evidence="6" id="KW-1185">Reference proteome</keyword>
<dbReference type="PANTHER" id="PTHR19848">
    <property type="entry name" value="WD40 REPEAT PROTEIN"/>
    <property type="match status" value="1"/>
</dbReference>
<dbReference type="PROSITE" id="PS50294">
    <property type="entry name" value="WD_REPEATS_REGION"/>
    <property type="match status" value="10"/>
</dbReference>
<dbReference type="Gene3D" id="2.130.10.10">
    <property type="entry name" value="YVTN repeat-like/Quinoprotein amine dehydrogenase"/>
    <property type="match status" value="4"/>
</dbReference>
<feature type="repeat" description="WD" evidence="3">
    <location>
        <begin position="1238"/>
        <end position="1279"/>
    </location>
</feature>
<evidence type="ECO:0000313" key="5">
    <source>
        <dbReference type="EMBL" id="KAF7341299.1"/>
    </source>
</evidence>
<dbReference type="SMART" id="SM00320">
    <property type="entry name" value="WD40"/>
    <property type="match status" value="13"/>
</dbReference>
<dbReference type="InterPro" id="IPR019775">
    <property type="entry name" value="WD40_repeat_CS"/>
</dbReference>
<feature type="repeat" description="WD" evidence="3">
    <location>
        <begin position="1322"/>
        <end position="1363"/>
    </location>
</feature>
<dbReference type="PROSITE" id="PS50082">
    <property type="entry name" value="WD_REPEATS_2"/>
    <property type="match status" value="11"/>
</dbReference>
<evidence type="ECO:0000256" key="1">
    <source>
        <dbReference type="ARBA" id="ARBA00022574"/>
    </source>
</evidence>
<feature type="repeat" description="WD" evidence="3">
    <location>
        <begin position="1280"/>
        <end position="1321"/>
    </location>
</feature>
<dbReference type="Pfam" id="PF24883">
    <property type="entry name" value="NPHP3_N"/>
    <property type="match status" value="1"/>
</dbReference>
<dbReference type="PROSITE" id="PS00678">
    <property type="entry name" value="WD_REPEATS_1"/>
    <property type="match status" value="10"/>
</dbReference>
<keyword evidence="2" id="KW-0677">Repeat</keyword>
<dbReference type="InterPro" id="IPR059179">
    <property type="entry name" value="MLKL-like_MCAfunc"/>
</dbReference>
<dbReference type="InterPro" id="IPR027417">
    <property type="entry name" value="P-loop_NTPase"/>
</dbReference>
<dbReference type="SUPFAM" id="SSF52540">
    <property type="entry name" value="P-loop containing nucleoside triphosphate hydrolases"/>
    <property type="match status" value="1"/>
</dbReference>
<dbReference type="InterPro" id="IPR015943">
    <property type="entry name" value="WD40/YVTN_repeat-like_dom_sf"/>
</dbReference>
<dbReference type="OrthoDB" id="3266532at2759"/>
<comment type="caution">
    <text evidence="5">The sequence shown here is derived from an EMBL/GenBank/DDBJ whole genome shotgun (WGS) entry which is preliminary data.</text>
</comment>
<feature type="repeat" description="WD" evidence="3">
    <location>
        <begin position="1029"/>
        <end position="1070"/>
    </location>
</feature>
<feature type="repeat" description="WD" evidence="3">
    <location>
        <begin position="1113"/>
        <end position="1154"/>
    </location>
</feature>
<feature type="domain" description="Nephrocystin 3-like N-terminal" evidence="4">
    <location>
        <begin position="295"/>
        <end position="459"/>
    </location>
</feature>
<dbReference type="InterPro" id="IPR020472">
    <property type="entry name" value="WD40_PAC1"/>
</dbReference>
<evidence type="ECO:0000256" key="2">
    <source>
        <dbReference type="ARBA" id="ARBA00022737"/>
    </source>
</evidence>
<proteinExistence type="predicted"/>
<organism evidence="5 6">
    <name type="scientific">Mycena venus</name>
    <dbReference type="NCBI Taxonomy" id="2733690"/>
    <lineage>
        <taxon>Eukaryota</taxon>
        <taxon>Fungi</taxon>
        <taxon>Dikarya</taxon>
        <taxon>Basidiomycota</taxon>
        <taxon>Agaricomycotina</taxon>
        <taxon>Agaricomycetes</taxon>
        <taxon>Agaricomycetidae</taxon>
        <taxon>Agaricales</taxon>
        <taxon>Marasmiineae</taxon>
        <taxon>Mycenaceae</taxon>
        <taxon>Mycena</taxon>
    </lineage>
</organism>
<name>A0A8H6XIZ7_9AGAR</name>
<accession>A0A8H6XIZ7</accession>
<dbReference type="InterPro" id="IPR056884">
    <property type="entry name" value="NPHP3-like_N"/>
</dbReference>
<dbReference type="InterPro" id="IPR036322">
    <property type="entry name" value="WD40_repeat_dom_sf"/>
</dbReference>
<dbReference type="Gene3D" id="3.40.50.300">
    <property type="entry name" value="P-loop containing nucleotide triphosphate hydrolases"/>
    <property type="match status" value="1"/>
</dbReference>
<dbReference type="EMBL" id="JACAZI010000018">
    <property type="protein sequence ID" value="KAF7341299.1"/>
    <property type="molecule type" value="Genomic_DNA"/>
</dbReference>
<gene>
    <name evidence="5" type="ORF">MVEN_01866000</name>
</gene>
<feature type="repeat" description="WD" evidence="3">
    <location>
        <begin position="1196"/>
        <end position="1237"/>
    </location>
</feature>
<feature type="repeat" description="WD" evidence="3">
    <location>
        <begin position="1364"/>
        <end position="1405"/>
    </location>
</feature>
<feature type="repeat" description="WD" evidence="3">
    <location>
        <begin position="987"/>
        <end position="1028"/>
    </location>
</feature>
<dbReference type="InterPro" id="IPR001680">
    <property type="entry name" value="WD40_rpt"/>
</dbReference>
<dbReference type="Pfam" id="PF00400">
    <property type="entry name" value="WD40"/>
    <property type="match status" value="12"/>
</dbReference>
<dbReference type="PANTHER" id="PTHR19848:SF8">
    <property type="entry name" value="F-BOX AND WD REPEAT DOMAIN CONTAINING 7"/>
    <property type="match status" value="1"/>
</dbReference>
<dbReference type="CDD" id="cd00200">
    <property type="entry name" value="WD40"/>
    <property type="match status" value="2"/>
</dbReference>
<feature type="repeat" description="WD" evidence="3">
    <location>
        <begin position="1071"/>
        <end position="1112"/>
    </location>
</feature>
<keyword evidence="1 3" id="KW-0853">WD repeat</keyword>
<dbReference type="CDD" id="cd21037">
    <property type="entry name" value="MLKL_NTD"/>
    <property type="match status" value="1"/>
</dbReference>
<dbReference type="PRINTS" id="PR00320">
    <property type="entry name" value="GPROTEINBRPT"/>
</dbReference>
<sequence length="1497" mass="164640">MNPGSPAPTSTNSKPPTSKRVKTFVRGLLTPSSKITNASLPISIHGIDAVFADTIPPMTTSPYDSTPPVATPGSVSLSSLESHLMCHLLVVVNAESGQAQGSSALKKNAKLAWHGLKLVSQNLGAFVDGTPFKIPIAVLNKLVDIADAVIDNKESMAELMLPIGQRLKVVSEALSHSLPTDISPAFDRFASTLKTAAENLDKMDKQGLLMRTLELDEHSKQIGDIFRQVDEATKNFQLELNLANFRQANVIKDDTEVTRLEKLQPIKTARYNGLDRKPPVKPCTPGTREEIIDRIISWSQDISSDTSPVFWLSGLAGTGKTTIAYTICTRLFDDGKASRLGASFFCWRQNEAGRKRRNIIPTLAHELALELPAFRRALLDSKVDANPPPLKNHLESMIIMPWKASLRDREGLPPLVVVVDALDEVEEDGDDSNFLEDLLSKIGGLPDHLRGLKFLITSRRHPGIVETGRILPPSATYRLEDMPSTAAEEDIKIYLRASLPKLDDTQLSRLADQASGLFIYAATAVRFINPPSLHPPVSVQQERLRSLLKAWPDKSRRSPEGLLVDHLYEDILDKYLSSMAEFDRTISLAVVHTVLYTEEPILVSDIPHIWNDLRIEEDAIMDVLQHLHSVLYISSSRVYVYHKSFTDFMVDPTRFFDQELAMVCCPTSDLQFRLASSCLRLMDSLKFNICDLPSSFLDDSEIEDLAMRVNTGIPSPLRYACRYWPAHLSKIPTEHGQTRKAIIVQMEGWLYGRLLFWMEAMNLLGKIGECYHGLVATRRWLGMEEIELRKQLTAAENLATIFGTNIMMKSTPHLYLSALAAASRESTLLARWHAKFPGIPAVVAVLNSGRLLSSLPLDMMVARSVAFSPDGQHAICSLQASAVSKLSSPVIIWEVSTGRHLHQLGGLGDVNSVGFSPDGSRAICGSANRIVHIFEVSTGKELSRLAGHATQVTSAAFSPDGSLVISGSSDRTVRIWEVSTGQQIFRLDGHARGVNSVAFSQDGLRAISASVDETVHIWEVSTGKHLHQVHSRNSWAKSAAFSRDGTLSIFGSDDGTISIWDVPAEKQLHQFTGHNGSVESVSFSHDGMHAVSGSSDRTVRIWDLSIGKELCQLDGHNGRVNSVAFSQDDSRVISGSDDETVKIWEVPSGTRMHLDGHKDGVTSVSFSGDGYRAITGSFDNTVQVWDVPAGNQLCQLDGHTAWVKSVALSLDGSRAISGSIDETVRVWEVSTGNQLHELVGHKGRVTSVAFSPNGLCAISGGDDMMVRIWDLSTGIQMCQLDGHKHSVTSVAFSQHGSLAISGSNDTTIHIWDVDATKRLIRLDGHEDCVTAVGFSQGGEHAISGSDDQTVRLWEVSTGNQLYRLHGHHGWASPISFSQDCQYAISGSSNKGVHIWEVFSGEQLRRQDQHTTNVTSVAFSPNGLRAMFGTANVEWEMKPDGWIISSRYERWMWLPPDMKRFLQSPQCLVISRQGSVKVDFANARFGSDWAQCYDSTVA</sequence>
<evidence type="ECO:0000313" key="6">
    <source>
        <dbReference type="Proteomes" id="UP000620124"/>
    </source>
</evidence>
<feature type="repeat" description="WD" evidence="3">
    <location>
        <begin position="945"/>
        <end position="986"/>
    </location>
</feature>
<feature type="repeat" description="WD" evidence="3">
    <location>
        <begin position="1154"/>
        <end position="1195"/>
    </location>
</feature>
<evidence type="ECO:0000256" key="3">
    <source>
        <dbReference type="PROSITE-ProRule" id="PRU00221"/>
    </source>
</evidence>
<dbReference type="SUPFAM" id="SSF50978">
    <property type="entry name" value="WD40 repeat-like"/>
    <property type="match status" value="2"/>
</dbReference>
<reference evidence="5" key="1">
    <citation type="submission" date="2020-05" db="EMBL/GenBank/DDBJ databases">
        <title>Mycena genomes resolve the evolution of fungal bioluminescence.</title>
        <authorList>
            <person name="Tsai I.J."/>
        </authorList>
    </citation>
    <scope>NUCLEOTIDE SEQUENCE</scope>
    <source>
        <strain evidence="5">CCC161011</strain>
    </source>
</reference>
<protein>
    <submittedName>
        <fullName evidence="5">WD40 repeat-like protein</fullName>
    </submittedName>
</protein>
<dbReference type="Proteomes" id="UP000620124">
    <property type="component" value="Unassembled WGS sequence"/>
</dbReference>